<dbReference type="OrthoDB" id="102495at2157"/>
<dbReference type="Proteomes" id="UP000316217">
    <property type="component" value="Unassembled WGS sequence"/>
</dbReference>
<comment type="caution">
    <text evidence="1">The sequence shown here is derived from an EMBL/GenBank/DDBJ whole genome shotgun (WGS) entry which is preliminary data.</text>
</comment>
<reference evidence="2 4" key="2">
    <citation type="journal article" date="2019" name="Nat. Microbiol.">
        <title>Wide diversity of methane and short-chain alkane metabolisms in uncultured archaea.</title>
        <authorList>
            <person name="Borrel G."/>
            <person name="Adam P.S."/>
            <person name="McKay L.J."/>
            <person name="Chen L.X."/>
            <person name="Sierra-Garcia I.N."/>
            <person name="Sieber C.M."/>
            <person name="Letourneur Q."/>
            <person name="Ghozlane A."/>
            <person name="Andersen G.L."/>
            <person name="Li W.J."/>
            <person name="Hallam S.J."/>
            <person name="Muyzer G."/>
            <person name="de Oliveira V.M."/>
            <person name="Inskeep W.P."/>
            <person name="Banfield J.F."/>
            <person name="Gribaldo S."/>
        </authorList>
    </citation>
    <scope>NUCLEOTIDE SEQUENCE [LARGE SCALE GENOMIC DNA]</scope>
    <source>
        <strain evidence="2">NM4</strain>
    </source>
</reference>
<accession>A0A3R9X4A5</accession>
<sequence length="202" mass="22850">MKLVESSRTRVKGYVIFGNGQRDERIFGAISSKFNDKISLSSPLLSHETGLSAAFKSIAKLAELVSSSFKYIIVIDREHMDESRLKSFAGEHGFELQSLRKLGEFAYLLKVKRGGRVADIYIAVSGFKKNIEENVAKLIEKCYGENVEPSKEAIKEWLRRRNQTERDLIEKASKEVLEESFPGIVAVIKSFIESTEVEKARN</sequence>
<dbReference type="EMBL" id="RCOS01000082">
    <property type="protein sequence ID" value="RSN74955.1"/>
    <property type="molecule type" value="Genomic_DNA"/>
</dbReference>
<evidence type="ECO:0000313" key="4">
    <source>
        <dbReference type="Proteomes" id="UP000316217"/>
    </source>
</evidence>
<dbReference type="Proteomes" id="UP000277582">
    <property type="component" value="Unassembled WGS sequence"/>
</dbReference>
<evidence type="ECO:0000313" key="3">
    <source>
        <dbReference type="Proteomes" id="UP000277582"/>
    </source>
</evidence>
<gene>
    <name evidence="1" type="ORF">D6D85_07160</name>
    <name evidence="2" type="ORF">EF810_00800</name>
</gene>
<dbReference type="AlphaFoldDB" id="A0A3R9X4A5"/>
<organism evidence="1 3">
    <name type="scientific">Candidatus Methanodesulfokora washburnensis</name>
    <dbReference type="NCBI Taxonomy" id="2478471"/>
    <lineage>
        <taxon>Archaea</taxon>
        <taxon>Thermoproteota</taxon>
        <taxon>Candidatus Korarchaeia</taxon>
        <taxon>Candidatus Korarchaeia incertae sedis</taxon>
        <taxon>Candidatus Methanodesulfokora</taxon>
    </lineage>
</organism>
<protein>
    <submittedName>
        <fullName evidence="1">Uncharacterized protein</fullName>
    </submittedName>
</protein>
<name>A0A3R9X4A5_9CREN</name>
<proteinExistence type="predicted"/>
<dbReference type="RefSeq" id="WP_125671336.1">
    <property type="nucleotide sequence ID" value="NZ_RCOS01000082.1"/>
</dbReference>
<evidence type="ECO:0000313" key="2">
    <source>
        <dbReference type="EMBL" id="RZN63507.1"/>
    </source>
</evidence>
<keyword evidence="3" id="KW-1185">Reference proteome</keyword>
<dbReference type="EMBL" id="RXII01000013">
    <property type="protein sequence ID" value="RZN63507.1"/>
    <property type="molecule type" value="Genomic_DNA"/>
</dbReference>
<evidence type="ECO:0000313" key="1">
    <source>
        <dbReference type="EMBL" id="RSN74955.1"/>
    </source>
</evidence>
<reference evidence="1 3" key="1">
    <citation type="submission" date="2018-10" db="EMBL/GenBank/DDBJ databases">
        <title>Co-occurring genomic capacity for anaerobic methane metabolism and dissimilatory sulfite reduction discovered in the Korarchaeota.</title>
        <authorList>
            <person name="Mckay L.J."/>
            <person name="Dlakic M."/>
            <person name="Fields M.W."/>
            <person name="Delmont T.O."/>
            <person name="Eren A.M."/>
            <person name="Jay Z.J."/>
            <person name="Klingelsmith K.B."/>
            <person name="Rusch D.B."/>
            <person name="Inskeep W.P."/>
        </authorList>
    </citation>
    <scope>NUCLEOTIDE SEQUENCE [LARGE SCALE GENOMIC DNA]</scope>
    <source>
        <strain evidence="1 3">MDKW</strain>
    </source>
</reference>